<dbReference type="CDD" id="cd01834">
    <property type="entry name" value="SGNH_hydrolase_like_2"/>
    <property type="match status" value="1"/>
</dbReference>
<accession>A0ABY2BBF4</accession>
<proteinExistence type="predicted"/>
<evidence type="ECO:0000313" key="2">
    <source>
        <dbReference type="EMBL" id="TCO14934.1"/>
    </source>
</evidence>
<comment type="caution">
    <text evidence="2">The sequence shown here is derived from an EMBL/GenBank/DDBJ whole genome shotgun (WGS) entry which is preliminary data.</text>
</comment>
<dbReference type="InterPro" id="IPR036514">
    <property type="entry name" value="SGNH_hydro_sf"/>
</dbReference>
<name>A0ABY2BBF4_9ACTN</name>
<organism evidence="2 3">
    <name type="scientific">Kribbella orskensis</name>
    <dbReference type="NCBI Taxonomy" id="2512216"/>
    <lineage>
        <taxon>Bacteria</taxon>
        <taxon>Bacillati</taxon>
        <taxon>Actinomycetota</taxon>
        <taxon>Actinomycetes</taxon>
        <taxon>Propionibacteriales</taxon>
        <taxon>Kribbellaceae</taxon>
        <taxon>Kribbella</taxon>
    </lineage>
</organism>
<dbReference type="Gene3D" id="3.40.50.1110">
    <property type="entry name" value="SGNH hydrolase"/>
    <property type="match status" value="1"/>
</dbReference>
<evidence type="ECO:0000313" key="3">
    <source>
        <dbReference type="Proteomes" id="UP000295818"/>
    </source>
</evidence>
<dbReference type="SUPFAM" id="SSF52266">
    <property type="entry name" value="SGNH hydrolase"/>
    <property type="match status" value="1"/>
</dbReference>
<dbReference type="Pfam" id="PF13472">
    <property type="entry name" value="Lipase_GDSL_2"/>
    <property type="match status" value="1"/>
</dbReference>
<reference evidence="2 3" key="1">
    <citation type="journal article" date="2015" name="Stand. Genomic Sci.">
        <title>Genomic Encyclopedia of Bacterial and Archaeal Type Strains, Phase III: the genomes of soil and plant-associated and newly described type strains.</title>
        <authorList>
            <person name="Whitman W.B."/>
            <person name="Woyke T."/>
            <person name="Klenk H.P."/>
            <person name="Zhou Y."/>
            <person name="Lilburn T.G."/>
            <person name="Beck B.J."/>
            <person name="De Vos P."/>
            <person name="Vandamme P."/>
            <person name="Eisen J.A."/>
            <person name="Garrity G."/>
            <person name="Hugenholtz P."/>
            <person name="Kyrpides N.C."/>
        </authorList>
    </citation>
    <scope>NUCLEOTIDE SEQUENCE [LARGE SCALE GENOMIC DNA]</scope>
    <source>
        <strain evidence="2 3">VKM Ac-2538</strain>
    </source>
</reference>
<dbReference type="InterPro" id="IPR051532">
    <property type="entry name" value="Ester_Hydrolysis_Enzymes"/>
</dbReference>
<sequence>MNTPDSERLGRQLLGMGELVVFQGDSITHGGRGETEDANHILGHSYPFLIAAEAGATHPDLGRRFVNRGISGDTLAAMTARWQQDVLDLRPDLLSILIGVNDVGAIMDGWSDDVDGSRFGSQYDELLTRTRAALPGARLVLGEPFYLPTSPNPDLRKTWAAHVHARAAIVRDLAASHDAVFVAYQQAMDAAALRAPASYWIWDGVHPTYAGQRVLADTWISAVTRTA</sequence>
<evidence type="ECO:0000259" key="1">
    <source>
        <dbReference type="Pfam" id="PF13472"/>
    </source>
</evidence>
<feature type="domain" description="SGNH hydrolase-type esterase" evidence="1">
    <location>
        <begin position="24"/>
        <end position="214"/>
    </location>
</feature>
<dbReference type="InterPro" id="IPR013830">
    <property type="entry name" value="SGNH_hydro"/>
</dbReference>
<dbReference type="RefSeq" id="WP_132193836.1">
    <property type="nucleotide sequence ID" value="NZ_SLWM01000019.1"/>
</dbReference>
<protein>
    <submittedName>
        <fullName evidence="2">Lysophospholipase L1-like esterase</fullName>
    </submittedName>
</protein>
<gene>
    <name evidence="2" type="ORF">EV644_11947</name>
</gene>
<keyword evidence="3" id="KW-1185">Reference proteome</keyword>
<dbReference type="PANTHER" id="PTHR30383:SF5">
    <property type="entry name" value="SGNH HYDROLASE-TYPE ESTERASE DOMAIN-CONTAINING PROTEIN"/>
    <property type="match status" value="1"/>
</dbReference>
<dbReference type="Proteomes" id="UP000295818">
    <property type="component" value="Unassembled WGS sequence"/>
</dbReference>
<dbReference type="EMBL" id="SLWM01000019">
    <property type="protein sequence ID" value="TCO14934.1"/>
    <property type="molecule type" value="Genomic_DNA"/>
</dbReference>
<dbReference type="PANTHER" id="PTHR30383">
    <property type="entry name" value="THIOESTERASE 1/PROTEASE 1/LYSOPHOSPHOLIPASE L1"/>
    <property type="match status" value="1"/>
</dbReference>